<comment type="subcellular location">
    <subcellularLocation>
        <location evidence="1">Mitochondrion</location>
    </subcellularLocation>
</comment>
<comment type="function">
    <text evidence="6">Involved in efficient integration of the N-module into mitochondrial respiratory chain complex I.</text>
</comment>
<dbReference type="PANTHER" id="PTHR13675">
    <property type="entry name" value="LYR MOTIF-CONTAINING PROTEIN 2"/>
    <property type="match status" value="1"/>
</dbReference>
<evidence type="ECO:0000256" key="6">
    <source>
        <dbReference type="ARBA" id="ARBA00044735"/>
    </source>
</evidence>
<proteinExistence type="inferred from homology"/>
<dbReference type="CDD" id="cd20262">
    <property type="entry name" value="Complex1_LYR_LYRM2"/>
    <property type="match status" value="1"/>
</dbReference>
<evidence type="ECO:0000313" key="9">
    <source>
        <dbReference type="Proteomes" id="UP001390339"/>
    </source>
</evidence>
<dbReference type="Pfam" id="PF05347">
    <property type="entry name" value="Complex1_LYR"/>
    <property type="match status" value="1"/>
</dbReference>
<keyword evidence="3" id="KW-0809">Transit peptide</keyword>
<sequence length="123" mass="13825">MRCSTAGQVAASMVGRFSSFLPLRTGIRSATRRSYATEAPRSRLGATLSLDHFLQRTKVLALYRTILRGTGHIKDATTKAETRSFARAEFERHRGVTDLGHIRYLLSTGKTEWETMERYIGGM</sequence>
<keyword evidence="9" id="KW-1185">Reference proteome</keyword>
<organism evidence="8 9">
    <name type="scientific">Apiospora arundinis</name>
    <dbReference type="NCBI Taxonomy" id="335852"/>
    <lineage>
        <taxon>Eukaryota</taxon>
        <taxon>Fungi</taxon>
        <taxon>Dikarya</taxon>
        <taxon>Ascomycota</taxon>
        <taxon>Pezizomycotina</taxon>
        <taxon>Sordariomycetes</taxon>
        <taxon>Xylariomycetidae</taxon>
        <taxon>Amphisphaeriales</taxon>
        <taxon>Apiosporaceae</taxon>
        <taxon>Apiospora</taxon>
    </lineage>
</organism>
<evidence type="ECO:0000256" key="5">
    <source>
        <dbReference type="ARBA" id="ARBA00026235"/>
    </source>
</evidence>
<dbReference type="EMBL" id="JAPCWZ010000009">
    <property type="protein sequence ID" value="KAK8850874.1"/>
    <property type="molecule type" value="Genomic_DNA"/>
</dbReference>
<evidence type="ECO:0000313" key="8">
    <source>
        <dbReference type="EMBL" id="KAK8850874.1"/>
    </source>
</evidence>
<dbReference type="InterPro" id="IPR008011">
    <property type="entry name" value="Complex1_LYR_dom"/>
</dbReference>
<evidence type="ECO:0000256" key="4">
    <source>
        <dbReference type="ARBA" id="ARBA00023128"/>
    </source>
</evidence>
<evidence type="ECO:0000256" key="2">
    <source>
        <dbReference type="ARBA" id="ARBA00009508"/>
    </source>
</evidence>
<protein>
    <recommendedName>
        <fullName evidence="5">LYR motif-containing protein 2</fullName>
    </recommendedName>
</protein>
<feature type="domain" description="Complex 1 LYR protein" evidence="7">
    <location>
        <begin position="58"/>
        <end position="114"/>
    </location>
</feature>
<comment type="similarity">
    <text evidence="2">Belongs to the complex I LYR family.</text>
</comment>
<reference evidence="8 9" key="1">
    <citation type="journal article" date="2024" name="IMA Fungus">
        <title>Apiospora arundinis, a panoply of carbohydrate-active enzymes and secondary metabolites.</title>
        <authorList>
            <person name="Sorensen T."/>
            <person name="Petersen C."/>
            <person name="Muurmann A.T."/>
            <person name="Christiansen J.V."/>
            <person name="Brundto M.L."/>
            <person name="Overgaard C.K."/>
            <person name="Boysen A.T."/>
            <person name="Wollenberg R.D."/>
            <person name="Larsen T.O."/>
            <person name="Sorensen J.L."/>
            <person name="Nielsen K.L."/>
            <person name="Sondergaard T.E."/>
        </authorList>
    </citation>
    <scope>NUCLEOTIDE SEQUENCE [LARGE SCALE GENOMIC DNA]</scope>
    <source>
        <strain evidence="8 9">AAU 773</strain>
    </source>
</reference>
<evidence type="ECO:0000259" key="7">
    <source>
        <dbReference type="Pfam" id="PF05347"/>
    </source>
</evidence>
<comment type="caution">
    <text evidence="8">The sequence shown here is derived from an EMBL/GenBank/DDBJ whole genome shotgun (WGS) entry which is preliminary data.</text>
</comment>
<name>A0ABR2HP71_9PEZI</name>
<keyword evidence="4" id="KW-0496">Mitochondrion</keyword>
<accession>A0ABR2HP71</accession>
<evidence type="ECO:0000256" key="1">
    <source>
        <dbReference type="ARBA" id="ARBA00004173"/>
    </source>
</evidence>
<dbReference type="Proteomes" id="UP001390339">
    <property type="component" value="Unassembled WGS sequence"/>
</dbReference>
<evidence type="ECO:0000256" key="3">
    <source>
        <dbReference type="ARBA" id="ARBA00022946"/>
    </source>
</evidence>
<dbReference type="InterPro" id="IPR045293">
    <property type="entry name" value="Complex1_LYR_LYRM2"/>
</dbReference>
<gene>
    <name evidence="8" type="ORF">PGQ11_013353</name>
</gene>
<dbReference type="PANTHER" id="PTHR13675:SF0">
    <property type="entry name" value="LYR MOTIF-CONTAINING PROTEIN 2"/>
    <property type="match status" value="1"/>
</dbReference>